<organism evidence="1 2">
    <name type="scientific">Brachionus plicatilis</name>
    <name type="common">Marine rotifer</name>
    <name type="synonym">Brachionus muelleri</name>
    <dbReference type="NCBI Taxonomy" id="10195"/>
    <lineage>
        <taxon>Eukaryota</taxon>
        <taxon>Metazoa</taxon>
        <taxon>Spiralia</taxon>
        <taxon>Gnathifera</taxon>
        <taxon>Rotifera</taxon>
        <taxon>Eurotatoria</taxon>
        <taxon>Monogononta</taxon>
        <taxon>Pseudotrocha</taxon>
        <taxon>Ploima</taxon>
        <taxon>Brachionidae</taxon>
        <taxon>Brachionus</taxon>
    </lineage>
</organism>
<evidence type="ECO:0000313" key="1">
    <source>
        <dbReference type="EMBL" id="RNA15748.1"/>
    </source>
</evidence>
<keyword evidence="2" id="KW-1185">Reference proteome</keyword>
<sequence>MIGPDLQWVFKKRHGPNLKANHQRRRTLPYQPNRTNHTILKSKKEYYENIIEVPQRSQTISRIFFSNFETPKLPKTAGKKMSFQCELSVSCE</sequence>
<reference evidence="1 2" key="1">
    <citation type="journal article" date="2018" name="Sci. Rep.">
        <title>Genomic signatures of local adaptation to the degree of environmental predictability in rotifers.</title>
        <authorList>
            <person name="Franch-Gras L."/>
            <person name="Hahn C."/>
            <person name="Garcia-Roger E.M."/>
            <person name="Carmona M.J."/>
            <person name="Serra M."/>
            <person name="Gomez A."/>
        </authorList>
    </citation>
    <scope>NUCLEOTIDE SEQUENCE [LARGE SCALE GENOMIC DNA]</scope>
    <source>
        <strain evidence="1">HYR1</strain>
    </source>
</reference>
<dbReference type="Proteomes" id="UP000276133">
    <property type="component" value="Unassembled WGS sequence"/>
</dbReference>
<accession>A0A3M7QXM7</accession>
<evidence type="ECO:0000313" key="2">
    <source>
        <dbReference type="Proteomes" id="UP000276133"/>
    </source>
</evidence>
<name>A0A3M7QXM7_BRAPC</name>
<dbReference type="AlphaFoldDB" id="A0A3M7QXM7"/>
<proteinExistence type="predicted"/>
<gene>
    <name evidence="1" type="ORF">BpHYR1_033509</name>
</gene>
<protein>
    <submittedName>
        <fullName evidence="1">Uncharacterized protein</fullName>
    </submittedName>
</protein>
<comment type="caution">
    <text evidence="1">The sequence shown here is derived from an EMBL/GenBank/DDBJ whole genome shotgun (WGS) entry which is preliminary data.</text>
</comment>
<dbReference type="EMBL" id="REGN01004895">
    <property type="protein sequence ID" value="RNA15748.1"/>
    <property type="molecule type" value="Genomic_DNA"/>
</dbReference>